<proteinExistence type="inferred from homology"/>
<evidence type="ECO:0000313" key="9">
    <source>
        <dbReference type="Proteomes" id="UP001353858"/>
    </source>
</evidence>
<sequence>MPAGVSWSKYLTFLTTAMLTMFAGSQVVHRYYRPLDDLDDYIEKELSSRRKV</sequence>
<name>A0AAN7S8A6_9COLE</name>
<evidence type="ECO:0000256" key="2">
    <source>
        <dbReference type="ARBA" id="ARBA00022692"/>
    </source>
</evidence>
<dbReference type="Pfam" id="PF14990">
    <property type="entry name" value="DUF4516"/>
    <property type="match status" value="1"/>
</dbReference>
<accession>A0AAN7S8A6</accession>
<dbReference type="InterPro" id="IPR027858">
    <property type="entry name" value="BRAWNIN"/>
</dbReference>
<keyword evidence="6" id="KW-0472">Membrane</keyword>
<reference evidence="9" key="1">
    <citation type="submission" date="2023-01" db="EMBL/GenBank/DDBJ databases">
        <title>Key to firefly adult light organ development and bioluminescence: homeobox transcription factors regulate luciferase expression and transportation to peroxisome.</title>
        <authorList>
            <person name="Fu X."/>
        </authorList>
    </citation>
    <scope>NUCLEOTIDE SEQUENCE [LARGE SCALE GENOMIC DNA]</scope>
</reference>
<dbReference type="EMBL" id="JARPUR010000004">
    <property type="protein sequence ID" value="KAK4877291.1"/>
    <property type="molecule type" value="Genomic_DNA"/>
</dbReference>
<protein>
    <submittedName>
        <fullName evidence="8">Uncharacterized protein</fullName>
    </submittedName>
</protein>
<dbReference type="Proteomes" id="UP001353858">
    <property type="component" value="Unassembled WGS sequence"/>
</dbReference>
<dbReference type="PANTHER" id="PTHR28492:SF1">
    <property type="entry name" value="UBIQUINOL-CYTOCHROME-C REDUCTASE COMPLEX ASSEMBLY FACTOR 6"/>
    <property type="match status" value="1"/>
</dbReference>
<evidence type="ECO:0000313" key="8">
    <source>
        <dbReference type="EMBL" id="KAK4877291.1"/>
    </source>
</evidence>
<evidence type="ECO:0000256" key="3">
    <source>
        <dbReference type="ARBA" id="ARBA00022792"/>
    </source>
</evidence>
<organism evidence="8 9">
    <name type="scientific">Aquatica leii</name>
    <dbReference type="NCBI Taxonomy" id="1421715"/>
    <lineage>
        <taxon>Eukaryota</taxon>
        <taxon>Metazoa</taxon>
        <taxon>Ecdysozoa</taxon>
        <taxon>Arthropoda</taxon>
        <taxon>Hexapoda</taxon>
        <taxon>Insecta</taxon>
        <taxon>Pterygota</taxon>
        <taxon>Neoptera</taxon>
        <taxon>Endopterygota</taxon>
        <taxon>Coleoptera</taxon>
        <taxon>Polyphaga</taxon>
        <taxon>Elateriformia</taxon>
        <taxon>Elateroidea</taxon>
        <taxon>Lampyridae</taxon>
        <taxon>Luciolinae</taxon>
        <taxon>Aquatica</taxon>
    </lineage>
</organism>
<comment type="caution">
    <text evidence="8">The sequence shown here is derived from an EMBL/GenBank/DDBJ whole genome shotgun (WGS) entry which is preliminary data.</text>
</comment>
<evidence type="ECO:0000256" key="6">
    <source>
        <dbReference type="ARBA" id="ARBA00023136"/>
    </source>
</evidence>
<evidence type="ECO:0000256" key="1">
    <source>
        <dbReference type="ARBA" id="ARBA00004434"/>
    </source>
</evidence>
<dbReference type="PANTHER" id="PTHR28492">
    <property type="entry name" value="HYPOTHETICAL PROTEIN LOC691921"/>
    <property type="match status" value="1"/>
</dbReference>
<keyword evidence="5" id="KW-0496">Mitochondrion</keyword>
<evidence type="ECO:0000256" key="5">
    <source>
        <dbReference type="ARBA" id="ARBA00023128"/>
    </source>
</evidence>
<dbReference type="AlphaFoldDB" id="A0AAN7S8A6"/>
<dbReference type="GO" id="GO:0034551">
    <property type="term" value="P:mitochondrial respiratory chain complex III assembly"/>
    <property type="evidence" value="ECO:0007669"/>
    <property type="project" value="InterPro"/>
</dbReference>
<dbReference type="GO" id="GO:0005743">
    <property type="term" value="C:mitochondrial inner membrane"/>
    <property type="evidence" value="ECO:0007669"/>
    <property type="project" value="UniProtKB-SubCell"/>
</dbReference>
<comment type="similarity">
    <text evidence="7">Belongs to the UQCC6 family.</text>
</comment>
<keyword evidence="3" id="KW-0999">Mitochondrion inner membrane</keyword>
<evidence type="ECO:0000256" key="4">
    <source>
        <dbReference type="ARBA" id="ARBA00022989"/>
    </source>
</evidence>
<keyword evidence="2" id="KW-0812">Transmembrane</keyword>
<keyword evidence="4" id="KW-1133">Transmembrane helix</keyword>
<evidence type="ECO:0000256" key="7">
    <source>
        <dbReference type="ARBA" id="ARBA00044944"/>
    </source>
</evidence>
<comment type="subcellular location">
    <subcellularLocation>
        <location evidence="1">Mitochondrion inner membrane</location>
        <topology evidence="1">Single-pass membrane protein</topology>
    </subcellularLocation>
</comment>
<gene>
    <name evidence="8" type="ORF">RN001_009797</name>
</gene>
<keyword evidence="9" id="KW-1185">Reference proteome</keyword>